<feature type="domain" description="ABC transporter" evidence="3">
    <location>
        <begin position="2"/>
        <end position="209"/>
    </location>
</feature>
<dbReference type="Proteomes" id="UP001522450">
    <property type="component" value="Unassembled WGS sequence"/>
</dbReference>
<protein>
    <submittedName>
        <fullName evidence="4">ABC transporter ATP-binding protein</fullName>
    </submittedName>
</protein>
<organism evidence="4 5">
    <name type="scientific">Pseudolactococcus carnosus</name>
    <dbReference type="NCBI Taxonomy" id="2749961"/>
    <lineage>
        <taxon>Bacteria</taxon>
        <taxon>Bacillati</taxon>
        <taxon>Bacillota</taxon>
        <taxon>Bacilli</taxon>
        <taxon>Lactobacillales</taxon>
        <taxon>Streptococcaceae</taxon>
        <taxon>Pseudolactococcus</taxon>
    </lineage>
</organism>
<accession>A0ABT0ARW7</accession>
<dbReference type="PROSITE" id="PS00211">
    <property type="entry name" value="ABC_TRANSPORTER_1"/>
    <property type="match status" value="1"/>
</dbReference>
<proteinExistence type="predicted"/>
<name>A0ABT0ARW7_9LACT</name>
<keyword evidence="1" id="KW-0547">Nucleotide-binding</keyword>
<dbReference type="EMBL" id="JAAECS010000002">
    <property type="protein sequence ID" value="MCJ1989346.1"/>
    <property type="molecule type" value="Genomic_DNA"/>
</dbReference>
<comment type="caution">
    <text evidence="4">The sequence shown here is derived from an EMBL/GenBank/DDBJ whole genome shotgun (WGS) entry which is preliminary data.</text>
</comment>
<dbReference type="InterPro" id="IPR027417">
    <property type="entry name" value="P-loop_NTPase"/>
</dbReference>
<dbReference type="PROSITE" id="PS50893">
    <property type="entry name" value="ABC_TRANSPORTER_2"/>
    <property type="match status" value="1"/>
</dbReference>
<sequence>MIEVKQLKKKFGQKLVYQGLDYQFEAGKSYAIMGESGSGKSTFLNALARLERPTSGTIKVAGQDIWQMKEASYFQDHLGYIFQNYALIDDETVSQNLGIVDKHKARQVEVLCQVGLDASYLTSKIYELSGGQAQRIAIARLLLKKSDVILADEPTGALDEKTAEEVEHILLSLVRPDTILIVATHDQRLARKMDVMLDMATLNQKGGQVD</sequence>
<dbReference type="GO" id="GO:0005524">
    <property type="term" value="F:ATP binding"/>
    <property type="evidence" value="ECO:0007669"/>
    <property type="project" value="UniProtKB-KW"/>
</dbReference>
<dbReference type="PANTHER" id="PTHR24220:SF86">
    <property type="entry name" value="ABC TRANSPORTER ABCH.1"/>
    <property type="match status" value="1"/>
</dbReference>
<gene>
    <name evidence="4" type="ORF">GYN21_03850</name>
</gene>
<keyword evidence="2 4" id="KW-0067">ATP-binding</keyword>
<dbReference type="SUPFAM" id="SSF52540">
    <property type="entry name" value="P-loop containing nucleoside triphosphate hydrolases"/>
    <property type="match status" value="1"/>
</dbReference>
<dbReference type="InterPro" id="IPR003593">
    <property type="entry name" value="AAA+_ATPase"/>
</dbReference>
<dbReference type="InterPro" id="IPR003439">
    <property type="entry name" value="ABC_transporter-like_ATP-bd"/>
</dbReference>
<evidence type="ECO:0000256" key="2">
    <source>
        <dbReference type="ARBA" id="ARBA00022840"/>
    </source>
</evidence>
<keyword evidence="5" id="KW-1185">Reference proteome</keyword>
<dbReference type="SMART" id="SM00382">
    <property type="entry name" value="AAA"/>
    <property type="match status" value="1"/>
</dbReference>
<evidence type="ECO:0000313" key="4">
    <source>
        <dbReference type="EMBL" id="MCJ1989346.1"/>
    </source>
</evidence>
<dbReference type="InterPro" id="IPR017871">
    <property type="entry name" value="ABC_transporter-like_CS"/>
</dbReference>
<reference evidence="4 5" key="1">
    <citation type="journal article" date="2022" name="Microbiol. Res.">
        <title>Comparative genome analysis, predicted lifestyle and antimicrobial strategies of Lactococcus carnosus and Lactococcus paracarnosus isolated from meat.</title>
        <authorList>
            <person name="Werum V."/>
            <person name="Ehrmann M."/>
            <person name="Vogel R."/>
            <person name="Hilgarth M."/>
        </authorList>
    </citation>
    <scope>NUCLEOTIDE SEQUENCE [LARGE SCALE GENOMIC DNA]</scope>
    <source>
        <strain evidence="4 5">TMW22177</strain>
    </source>
</reference>
<dbReference type="Gene3D" id="3.40.50.300">
    <property type="entry name" value="P-loop containing nucleotide triphosphate hydrolases"/>
    <property type="match status" value="1"/>
</dbReference>
<dbReference type="Pfam" id="PF00005">
    <property type="entry name" value="ABC_tran"/>
    <property type="match status" value="1"/>
</dbReference>
<dbReference type="InterPro" id="IPR015854">
    <property type="entry name" value="ABC_transpr_LolD-like"/>
</dbReference>
<dbReference type="RefSeq" id="WP_244034405.1">
    <property type="nucleotide sequence ID" value="NZ_JAAECS010000002.1"/>
</dbReference>
<evidence type="ECO:0000256" key="1">
    <source>
        <dbReference type="ARBA" id="ARBA00022741"/>
    </source>
</evidence>
<evidence type="ECO:0000259" key="3">
    <source>
        <dbReference type="PROSITE" id="PS50893"/>
    </source>
</evidence>
<evidence type="ECO:0000313" key="5">
    <source>
        <dbReference type="Proteomes" id="UP001522450"/>
    </source>
</evidence>
<dbReference type="PANTHER" id="PTHR24220">
    <property type="entry name" value="IMPORT ATP-BINDING PROTEIN"/>
    <property type="match status" value="1"/>
</dbReference>